<evidence type="ECO:0000313" key="2">
    <source>
        <dbReference type="EMBL" id="KRL44748.1"/>
    </source>
</evidence>
<dbReference type="OrthoDB" id="2310395at2"/>
<keyword evidence="3" id="KW-1185">Reference proteome</keyword>
<dbReference type="RefSeq" id="WP_054718112.1">
    <property type="nucleotide sequence ID" value="NZ_AZEU01000144.1"/>
</dbReference>
<dbReference type="PATRIC" id="fig|1423769.4.peg.1066"/>
<dbReference type="Gene3D" id="1.20.5.300">
    <property type="match status" value="1"/>
</dbReference>
<dbReference type="Proteomes" id="UP000051790">
    <property type="component" value="Unassembled WGS sequence"/>
</dbReference>
<evidence type="ECO:0008006" key="4">
    <source>
        <dbReference type="Google" id="ProtNLM"/>
    </source>
</evidence>
<gene>
    <name evidence="2" type="ORF">FD01_GL000987</name>
</gene>
<dbReference type="AlphaFoldDB" id="A0A0R1QJG2"/>
<feature type="signal peptide" evidence="1">
    <location>
        <begin position="1"/>
        <end position="19"/>
    </location>
</feature>
<feature type="chain" id="PRO_5038791772" description="Gas vesicle protein" evidence="1">
    <location>
        <begin position="20"/>
        <end position="116"/>
    </location>
</feature>
<comment type="caution">
    <text evidence="2">The sequence shown here is derived from an EMBL/GenBank/DDBJ whole genome shotgun (WGS) entry which is preliminary data.</text>
</comment>
<dbReference type="EMBL" id="AZEU01000144">
    <property type="protein sequence ID" value="KRL44748.1"/>
    <property type="molecule type" value="Genomic_DNA"/>
</dbReference>
<accession>A0A0R1QJG2</accession>
<name>A0A0R1QJG2_9LACO</name>
<evidence type="ECO:0000313" key="3">
    <source>
        <dbReference type="Proteomes" id="UP000051790"/>
    </source>
</evidence>
<sequence length="116" mass="12461">MAKFTTGFLLGAAVGTAYALLTAKKTGPQRVATASQYVDSLTEATNGVQHAVTRFGNAMKDLRHELDNTLKPAVDDIQASVDDFNFQTQPRVDAINEHLDAISKAADSLDATIDEH</sequence>
<keyword evidence="1" id="KW-0732">Signal</keyword>
<evidence type="ECO:0000256" key="1">
    <source>
        <dbReference type="SAM" id="SignalP"/>
    </source>
</evidence>
<organism evidence="2 3">
    <name type="scientific">Lacticaseibacillus manihotivorans DSM 13343 = JCM 12514</name>
    <dbReference type="NCBI Taxonomy" id="1423769"/>
    <lineage>
        <taxon>Bacteria</taxon>
        <taxon>Bacillati</taxon>
        <taxon>Bacillota</taxon>
        <taxon>Bacilli</taxon>
        <taxon>Lactobacillales</taxon>
        <taxon>Lactobacillaceae</taxon>
        <taxon>Lacticaseibacillus</taxon>
    </lineage>
</organism>
<reference evidence="2 3" key="1">
    <citation type="journal article" date="2015" name="Genome Announc.">
        <title>Expanding the biotechnology potential of lactobacilli through comparative genomics of 213 strains and associated genera.</title>
        <authorList>
            <person name="Sun Z."/>
            <person name="Harris H.M."/>
            <person name="McCann A."/>
            <person name="Guo C."/>
            <person name="Argimon S."/>
            <person name="Zhang W."/>
            <person name="Yang X."/>
            <person name="Jeffery I.B."/>
            <person name="Cooney J.C."/>
            <person name="Kagawa T.F."/>
            <person name="Liu W."/>
            <person name="Song Y."/>
            <person name="Salvetti E."/>
            <person name="Wrobel A."/>
            <person name="Rasinkangas P."/>
            <person name="Parkhill J."/>
            <person name="Rea M.C."/>
            <person name="O'Sullivan O."/>
            <person name="Ritari J."/>
            <person name="Douillard F.P."/>
            <person name="Paul Ross R."/>
            <person name="Yang R."/>
            <person name="Briner A.E."/>
            <person name="Felis G.E."/>
            <person name="de Vos W.M."/>
            <person name="Barrangou R."/>
            <person name="Klaenhammer T.R."/>
            <person name="Caufield P.W."/>
            <person name="Cui Y."/>
            <person name="Zhang H."/>
            <person name="O'Toole P.W."/>
        </authorList>
    </citation>
    <scope>NUCLEOTIDE SEQUENCE [LARGE SCALE GENOMIC DNA]</scope>
    <source>
        <strain evidence="2 3">DSM 13343</strain>
    </source>
</reference>
<proteinExistence type="predicted"/>
<protein>
    <recommendedName>
        <fullName evidence="4">Gas vesicle protein</fullName>
    </recommendedName>
</protein>